<evidence type="ECO:0000256" key="1">
    <source>
        <dbReference type="SAM" id="MobiDB-lite"/>
    </source>
</evidence>
<dbReference type="eggNOG" id="ENOG502TIXB">
    <property type="taxonomic scope" value="Eukaryota"/>
</dbReference>
<proteinExistence type="predicted"/>
<organism evidence="2 3">
    <name type="scientific">Mucor circinelloides f. circinelloides (strain 1006PhL)</name>
    <name type="common">Mucormycosis agent</name>
    <name type="synonym">Calyptromyces circinelloides</name>
    <dbReference type="NCBI Taxonomy" id="1220926"/>
    <lineage>
        <taxon>Eukaryota</taxon>
        <taxon>Fungi</taxon>
        <taxon>Fungi incertae sedis</taxon>
        <taxon>Mucoromycota</taxon>
        <taxon>Mucoromycotina</taxon>
        <taxon>Mucoromycetes</taxon>
        <taxon>Mucorales</taxon>
        <taxon>Mucorineae</taxon>
        <taxon>Mucoraceae</taxon>
        <taxon>Mucor</taxon>
    </lineage>
</organism>
<dbReference type="OrthoDB" id="2289470at2759"/>
<evidence type="ECO:0000313" key="3">
    <source>
        <dbReference type="Proteomes" id="UP000014254"/>
    </source>
</evidence>
<dbReference type="Proteomes" id="UP000014254">
    <property type="component" value="Unassembled WGS sequence"/>
</dbReference>
<protein>
    <submittedName>
        <fullName evidence="2">Uncharacterized protein</fullName>
    </submittedName>
</protein>
<dbReference type="InParanoid" id="S2K9D3"/>
<reference evidence="3" key="1">
    <citation type="submission" date="2013-05" db="EMBL/GenBank/DDBJ databases">
        <title>The Genome sequence of Mucor circinelloides f. circinelloides 1006PhL.</title>
        <authorList>
            <consortium name="The Broad Institute Genomics Platform"/>
            <person name="Cuomo C."/>
            <person name="Earl A."/>
            <person name="Findley K."/>
            <person name="Lee S.C."/>
            <person name="Walker B."/>
            <person name="Young S."/>
            <person name="Zeng Q."/>
            <person name="Gargeya S."/>
            <person name="Fitzgerald M."/>
            <person name="Haas B."/>
            <person name="Abouelleil A."/>
            <person name="Allen A.W."/>
            <person name="Alvarado L."/>
            <person name="Arachchi H.M."/>
            <person name="Berlin A.M."/>
            <person name="Chapman S.B."/>
            <person name="Gainer-Dewar J."/>
            <person name="Goldberg J."/>
            <person name="Griggs A."/>
            <person name="Gujja S."/>
            <person name="Hansen M."/>
            <person name="Howarth C."/>
            <person name="Imamovic A."/>
            <person name="Ireland A."/>
            <person name="Larimer J."/>
            <person name="McCowan C."/>
            <person name="Murphy C."/>
            <person name="Pearson M."/>
            <person name="Poon T.W."/>
            <person name="Priest M."/>
            <person name="Roberts A."/>
            <person name="Saif S."/>
            <person name="Shea T."/>
            <person name="Sisk P."/>
            <person name="Sykes S."/>
            <person name="Wortman J."/>
            <person name="Nusbaum C."/>
            <person name="Birren B."/>
        </authorList>
    </citation>
    <scope>NUCLEOTIDE SEQUENCE [LARGE SCALE GENOMIC DNA]</scope>
    <source>
        <strain evidence="3">1006PhL</strain>
    </source>
</reference>
<dbReference type="STRING" id="1220926.S2K9D3"/>
<sequence>MARGKFRFWDRWFFHHPEVWRFSVEDMEVAAVLIYRSIQPPLQDTSRASSSPTACLPSSDATIKYITTPIWADITSRPPAPLTDDRRRRRQALHRFFNIIFPARHTIGLLIHEAYLSEFRSKLLEIDTSLILSFNPLDPDQIAGPKYHDLPQEGRTRLADYLHQDRCLRTLSFVRPNWLPGIARYFVRQGCWVPDYLAQDVFNNRIPRSSKRHPIAYPSSAAQVLQPTDTNTHPPSDCLPPQPSVLQSVSEDSEMDRTAPDIVSTPSNTNRRHPPSPTSSPRKFRKSSRLRRSKP</sequence>
<feature type="region of interest" description="Disordered" evidence="1">
    <location>
        <begin position="225"/>
        <end position="295"/>
    </location>
</feature>
<name>S2K9D3_MUCC1</name>
<dbReference type="VEuPathDB" id="FungiDB:HMPREF1544_04374"/>
<evidence type="ECO:0000313" key="2">
    <source>
        <dbReference type="EMBL" id="EPB88865.1"/>
    </source>
</evidence>
<dbReference type="EMBL" id="KE123944">
    <property type="protein sequence ID" value="EPB88865.1"/>
    <property type="molecule type" value="Genomic_DNA"/>
</dbReference>
<accession>S2K9D3</accession>
<gene>
    <name evidence="2" type="ORF">HMPREF1544_04374</name>
</gene>
<feature type="compositionally biased region" description="Basic residues" evidence="1">
    <location>
        <begin position="282"/>
        <end position="295"/>
    </location>
</feature>
<dbReference type="AlphaFoldDB" id="S2K9D3"/>
<feature type="compositionally biased region" description="Polar residues" evidence="1">
    <location>
        <begin position="225"/>
        <end position="234"/>
    </location>
</feature>
<keyword evidence="3" id="KW-1185">Reference proteome</keyword>